<dbReference type="GO" id="GO:0045892">
    <property type="term" value="P:negative regulation of DNA-templated transcription"/>
    <property type="evidence" value="ECO:0007669"/>
    <property type="project" value="UniProtKB-ARBA"/>
</dbReference>
<accession>A0A420ETH4</accession>
<dbReference type="SUPFAM" id="SSF48498">
    <property type="entry name" value="Tetracyclin repressor-like, C-terminal domain"/>
    <property type="match status" value="1"/>
</dbReference>
<dbReference type="PANTHER" id="PTHR30055">
    <property type="entry name" value="HTH-TYPE TRANSCRIPTIONAL REGULATOR RUTR"/>
    <property type="match status" value="1"/>
</dbReference>
<dbReference type="RefSeq" id="WP_120331615.1">
    <property type="nucleotide sequence ID" value="NZ_RAQQ01000028.1"/>
</dbReference>
<evidence type="ECO:0000256" key="5">
    <source>
        <dbReference type="SAM" id="MobiDB-lite"/>
    </source>
</evidence>
<gene>
    <name evidence="7" type="ORF">D7I43_28160</name>
</gene>
<protein>
    <submittedName>
        <fullName evidence="7">TetR/AcrR family transcriptional regulator</fullName>
    </submittedName>
</protein>
<dbReference type="OrthoDB" id="7186128at2"/>
<keyword evidence="2 4" id="KW-0238">DNA-binding</keyword>
<organism evidence="7 8">
    <name type="scientific">Micromonospora globbae</name>
    <dbReference type="NCBI Taxonomy" id="1894969"/>
    <lineage>
        <taxon>Bacteria</taxon>
        <taxon>Bacillati</taxon>
        <taxon>Actinomycetota</taxon>
        <taxon>Actinomycetes</taxon>
        <taxon>Micromonosporales</taxon>
        <taxon>Micromonosporaceae</taxon>
        <taxon>Micromonospora</taxon>
    </lineage>
</organism>
<evidence type="ECO:0000259" key="6">
    <source>
        <dbReference type="PROSITE" id="PS50977"/>
    </source>
</evidence>
<dbReference type="PROSITE" id="PS50977">
    <property type="entry name" value="HTH_TETR_2"/>
    <property type="match status" value="1"/>
</dbReference>
<evidence type="ECO:0000256" key="4">
    <source>
        <dbReference type="PROSITE-ProRule" id="PRU00335"/>
    </source>
</evidence>
<keyword evidence="3" id="KW-0804">Transcription</keyword>
<evidence type="ECO:0000256" key="2">
    <source>
        <dbReference type="ARBA" id="ARBA00023125"/>
    </source>
</evidence>
<dbReference type="Proteomes" id="UP000285744">
    <property type="component" value="Unassembled WGS sequence"/>
</dbReference>
<keyword evidence="1" id="KW-0805">Transcription regulation</keyword>
<name>A0A420ETH4_9ACTN</name>
<feature type="region of interest" description="Disordered" evidence="5">
    <location>
        <begin position="1"/>
        <end position="38"/>
    </location>
</feature>
<dbReference type="PANTHER" id="PTHR30055:SF146">
    <property type="entry name" value="HTH-TYPE TRANSCRIPTIONAL DUAL REGULATOR CECR"/>
    <property type="match status" value="1"/>
</dbReference>
<comment type="caution">
    <text evidence="7">The sequence shown here is derived from an EMBL/GenBank/DDBJ whole genome shotgun (WGS) entry which is preliminary data.</text>
</comment>
<evidence type="ECO:0000313" key="7">
    <source>
        <dbReference type="EMBL" id="RKF24014.1"/>
    </source>
</evidence>
<dbReference type="InterPro" id="IPR050109">
    <property type="entry name" value="HTH-type_TetR-like_transc_reg"/>
</dbReference>
<dbReference type="GO" id="GO:0003700">
    <property type="term" value="F:DNA-binding transcription factor activity"/>
    <property type="evidence" value="ECO:0007669"/>
    <property type="project" value="TreeGrafter"/>
</dbReference>
<proteinExistence type="predicted"/>
<sequence length="243" mass="26460">MTGSEANSDDLLVRVSLRPPHQAPTPDGSARDDRSQDPRALRSRAAIVQAATTLFLERGYVDTSVDDIAARAAVSKRTVYNNFADKERLFTEIVLGVTATAEQFADELIAPLRQADDLPAALRELARRHLAAVTRLPVVRLRRLISAESARFPDLAREYHRRAPGRVLTALAAAFADLAAQGRLRIHDAETAAQHFAFLVVGATLDRVMFEGEAAMPSGPELDRLADGGVEAFLAAYPPDERP</sequence>
<dbReference type="PRINTS" id="PR00455">
    <property type="entry name" value="HTHTETR"/>
</dbReference>
<dbReference type="InterPro" id="IPR001647">
    <property type="entry name" value="HTH_TetR"/>
</dbReference>
<dbReference type="Gene3D" id="1.10.357.10">
    <property type="entry name" value="Tetracycline Repressor, domain 2"/>
    <property type="match status" value="1"/>
</dbReference>
<dbReference type="SUPFAM" id="SSF46689">
    <property type="entry name" value="Homeodomain-like"/>
    <property type="match status" value="1"/>
</dbReference>
<dbReference type="AlphaFoldDB" id="A0A420ETH4"/>
<reference evidence="7 8" key="1">
    <citation type="journal article" date="2018" name="Int. J. Syst. Evol. Microbiol.">
        <title>Micromonospora globbae sp. nov., an endophytic actinomycete isolated from roots of Globba winitii C. H. Wright.</title>
        <authorList>
            <person name="Kuncharoen N."/>
            <person name="Pittayakhajonwut P."/>
            <person name="Tanasupawat S."/>
        </authorList>
    </citation>
    <scope>NUCLEOTIDE SEQUENCE [LARGE SCALE GENOMIC DNA]</scope>
    <source>
        <strain evidence="7 8">WPS1-2</strain>
    </source>
</reference>
<feature type="DNA-binding region" description="H-T-H motif" evidence="4">
    <location>
        <begin position="64"/>
        <end position="83"/>
    </location>
</feature>
<evidence type="ECO:0000256" key="1">
    <source>
        <dbReference type="ARBA" id="ARBA00023015"/>
    </source>
</evidence>
<dbReference type="EMBL" id="RAQQ01000028">
    <property type="protein sequence ID" value="RKF24014.1"/>
    <property type="molecule type" value="Genomic_DNA"/>
</dbReference>
<dbReference type="InterPro" id="IPR039536">
    <property type="entry name" value="TetR_C_Proteobacteria"/>
</dbReference>
<evidence type="ECO:0000256" key="3">
    <source>
        <dbReference type="ARBA" id="ARBA00023163"/>
    </source>
</evidence>
<feature type="compositionally biased region" description="Basic and acidic residues" evidence="5">
    <location>
        <begin position="29"/>
        <end position="38"/>
    </location>
</feature>
<dbReference type="Pfam" id="PF14246">
    <property type="entry name" value="TetR_C_7"/>
    <property type="match status" value="1"/>
</dbReference>
<dbReference type="InterPro" id="IPR009057">
    <property type="entry name" value="Homeodomain-like_sf"/>
</dbReference>
<feature type="domain" description="HTH tetR-type" evidence="6">
    <location>
        <begin position="41"/>
        <end position="101"/>
    </location>
</feature>
<dbReference type="FunFam" id="1.10.10.60:FF:000141">
    <property type="entry name" value="TetR family transcriptional regulator"/>
    <property type="match status" value="1"/>
</dbReference>
<dbReference type="Pfam" id="PF00440">
    <property type="entry name" value="TetR_N"/>
    <property type="match status" value="1"/>
</dbReference>
<dbReference type="InterPro" id="IPR036271">
    <property type="entry name" value="Tet_transcr_reg_TetR-rel_C_sf"/>
</dbReference>
<evidence type="ECO:0000313" key="8">
    <source>
        <dbReference type="Proteomes" id="UP000285744"/>
    </source>
</evidence>
<dbReference type="GO" id="GO:0000976">
    <property type="term" value="F:transcription cis-regulatory region binding"/>
    <property type="evidence" value="ECO:0007669"/>
    <property type="project" value="TreeGrafter"/>
</dbReference>